<sequence length="69" mass="8157">MNWKKRTVGIQKKPMVQNLFAKAEKYILHQGQELNFWRAYARELEGTFDGMENKLIAMENANSIENRLN</sequence>
<proteinExistence type="predicted"/>
<protein>
    <submittedName>
        <fullName evidence="1">Uncharacterized protein</fullName>
    </submittedName>
</protein>
<dbReference type="RefSeq" id="WP_089683655.1">
    <property type="nucleotide sequence ID" value="NZ_FNFO01000006.1"/>
</dbReference>
<dbReference type="EMBL" id="FNFO01000006">
    <property type="protein sequence ID" value="SDL44368.1"/>
    <property type="molecule type" value="Genomic_DNA"/>
</dbReference>
<accession>A0A1G9K3R3</accession>
<evidence type="ECO:0000313" key="2">
    <source>
        <dbReference type="Proteomes" id="UP000198510"/>
    </source>
</evidence>
<dbReference type="AlphaFoldDB" id="A0A1G9K3R3"/>
<dbReference type="Proteomes" id="UP000198510">
    <property type="component" value="Unassembled WGS sequence"/>
</dbReference>
<gene>
    <name evidence="1" type="ORF">SAMN05421823_10640</name>
</gene>
<evidence type="ECO:0000313" key="1">
    <source>
        <dbReference type="EMBL" id="SDL44368.1"/>
    </source>
</evidence>
<name>A0A1G9K3R3_9BACT</name>
<keyword evidence="2" id="KW-1185">Reference proteome</keyword>
<reference evidence="1 2" key="1">
    <citation type="submission" date="2016-10" db="EMBL/GenBank/DDBJ databases">
        <authorList>
            <person name="de Groot N.N."/>
        </authorList>
    </citation>
    <scope>NUCLEOTIDE SEQUENCE [LARGE SCALE GENOMIC DNA]</scope>
    <source>
        <strain evidence="1 2">DSM 25186</strain>
    </source>
</reference>
<organism evidence="1 2">
    <name type="scientific">Catalinimonas alkaloidigena</name>
    <dbReference type="NCBI Taxonomy" id="1075417"/>
    <lineage>
        <taxon>Bacteria</taxon>
        <taxon>Pseudomonadati</taxon>
        <taxon>Bacteroidota</taxon>
        <taxon>Cytophagia</taxon>
        <taxon>Cytophagales</taxon>
        <taxon>Catalimonadaceae</taxon>
        <taxon>Catalinimonas</taxon>
    </lineage>
</organism>